<keyword evidence="8 10" id="KW-0139">CF(1)</keyword>
<proteinExistence type="inferred from homology"/>
<dbReference type="PROSITE" id="PS00153">
    <property type="entry name" value="ATPASE_GAMMA"/>
    <property type="match status" value="1"/>
</dbReference>
<dbReference type="Proteomes" id="UP000824265">
    <property type="component" value="Unassembled WGS sequence"/>
</dbReference>
<dbReference type="NCBIfam" id="TIGR01146">
    <property type="entry name" value="ATPsyn_F1gamma"/>
    <property type="match status" value="1"/>
</dbReference>
<evidence type="ECO:0000256" key="4">
    <source>
        <dbReference type="ARBA" id="ARBA00022448"/>
    </source>
</evidence>
<comment type="subcellular location">
    <subcellularLocation>
        <location evidence="10">Cell membrane</location>
        <topology evidence="10">Peripheral membrane protein</topology>
    </subcellularLocation>
    <subcellularLocation>
        <location evidence="2">Membrane</location>
        <topology evidence="2">Peripheral membrane protein</topology>
    </subcellularLocation>
</comment>
<comment type="function">
    <text evidence="1 10">Produces ATP from ADP in the presence of a proton gradient across the membrane. The gamma chain is believed to be important in regulating ATPase activity and the flow of protons through the CF(0) complex.</text>
</comment>
<dbReference type="InterPro" id="IPR035968">
    <property type="entry name" value="ATP_synth_F1_ATPase_gsu"/>
</dbReference>
<dbReference type="GO" id="GO:0005524">
    <property type="term" value="F:ATP binding"/>
    <property type="evidence" value="ECO:0007669"/>
    <property type="project" value="UniProtKB-UniRule"/>
</dbReference>
<dbReference type="Gene3D" id="1.10.287.80">
    <property type="entry name" value="ATP synthase, gamma subunit, helix hairpin domain"/>
    <property type="match status" value="1"/>
</dbReference>
<evidence type="ECO:0000256" key="2">
    <source>
        <dbReference type="ARBA" id="ARBA00004170"/>
    </source>
</evidence>
<dbReference type="AlphaFoldDB" id="A0A9D1UBH2"/>
<comment type="subunit">
    <text evidence="10">F-type ATPases have 2 components, CF(1) - the catalytic core - and CF(0) - the membrane proton channel. CF(1) has five subunits: alpha(3), beta(3), gamma(1), delta(1), epsilon(1). CF(0) has three main subunits: a, b and c.</text>
</comment>
<organism evidence="11 12">
    <name type="scientific">Candidatus Acetatifactor stercoripullorum</name>
    <dbReference type="NCBI Taxonomy" id="2838414"/>
    <lineage>
        <taxon>Bacteria</taxon>
        <taxon>Bacillati</taxon>
        <taxon>Bacillota</taxon>
        <taxon>Clostridia</taxon>
        <taxon>Lachnospirales</taxon>
        <taxon>Lachnospiraceae</taxon>
        <taxon>Acetatifactor</taxon>
    </lineage>
</organism>
<dbReference type="EMBL" id="DXGH01000036">
    <property type="protein sequence ID" value="HIW81163.1"/>
    <property type="molecule type" value="Genomic_DNA"/>
</dbReference>
<dbReference type="PRINTS" id="PR00126">
    <property type="entry name" value="ATPASEGAMMA"/>
</dbReference>
<comment type="caution">
    <text evidence="11">The sequence shown here is derived from an EMBL/GenBank/DDBJ whole genome shotgun (WGS) entry which is preliminary data.</text>
</comment>
<dbReference type="InterPro" id="IPR023632">
    <property type="entry name" value="ATP_synth_F1_gsu_CS"/>
</dbReference>
<dbReference type="GO" id="GO:0005886">
    <property type="term" value="C:plasma membrane"/>
    <property type="evidence" value="ECO:0007669"/>
    <property type="project" value="UniProtKB-SubCell"/>
</dbReference>
<evidence type="ECO:0000256" key="7">
    <source>
        <dbReference type="ARBA" id="ARBA00023136"/>
    </source>
</evidence>
<name>A0A9D1UBH2_9FIRM</name>
<dbReference type="PANTHER" id="PTHR11693:SF22">
    <property type="entry name" value="ATP SYNTHASE SUBUNIT GAMMA, MITOCHONDRIAL"/>
    <property type="match status" value="1"/>
</dbReference>
<gene>
    <name evidence="10 11" type="primary">atpG</name>
    <name evidence="11" type="ORF">H9742_06475</name>
</gene>
<keyword evidence="10" id="KW-1003">Cell membrane</keyword>
<evidence type="ECO:0000256" key="6">
    <source>
        <dbReference type="ARBA" id="ARBA00023065"/>
    </source>
</evidence>
<keyword evidence="6 10" id="KW-0406">Ion transport</keyword>
<keyword evidence="4 10" id="KW-0813">Transport</keyword>
<dbReference type="CDD" id="cd12151">
    <property type="entry name" value="F1-ATPase_gamma"/>
    <property type="match status" value="1"/>
</dbReference>
<reference evidence="11" key="1">
    <citation type="journal article" date="2021" name="PeerJ">
        <title>Extensive microbial diversity within the chicken gut microbiome revealed by metagenomics and culture.</title>
        <authorList>
            <person name="Gilroy R."/>
            <person name="Ravi A."/>
            <person name="Getino M."/>
            <person name="Pursley I."/>
            <person name="Horton D.L."/>
            <person name="Alikhan N.F."/>
            <person name="Baker D."/>
            <person name="Gharbi K."/>
            <person name="Hall N."/>
            <person name="Watson M."/>
            <person name="Adriaenssens E.M."/>
            <person name="Foster-Nyarko E."/>
            <person name="Jarju S."/>
            <person name="Secka A."/>
            <person name="Antonio M."/>
            <person name="Oren A."/>
            <person name="Chaudhuri R.R."/>
            <person name="La Ragione R."/>
            <person name="Hildebrand F."/>
            <person name="Pallen M.J."/>
        </authorList>
    </citation>
    <scope>NUCLEOTIDE SEQUENCE</scope>
    <source>
        <strain evidence="11">CHK195-6426</strain>
    </source>
</reference>
<dbReference type="Gene3D" id="3.40.1380.10">
    <property type="match status" value="1"/>
</dbReference>
<evidence type="ECO:0000256" key="10">
    <source>
        <dbReference type="HAMAP-Rule" id="MF_00815"/>
    </source>
</evidence>
<evidence type="ECO:0000313" key="12">
    <source>
        <dbReference type="Proteomes" id="UP000824265"/>
    </source>
</evidence>
<dbReference type="HAMAP" id="MF_00815">
    <property type="entry name" value="ATP_synth_gamma_bact"/>
    <property type="match status" value="1"/>
</dbReference>
<keyword evidence="5 10" id="KW-0375">Hydrogen ion transport</keyword>
<evidence type="ECO:0000256" key="8">
    <source>
        <dbReference type="ARBA" id="ARBA00023196"/>
    </source>
</evidence>
<keyword evidence="7 10" id="KW-0472">Membrane</keyword>
<comment type="similarity">
    <text evidence="3 10">Belongs to the ATPase gamma chain family.</text>
</comment>
<dbReference type="PANTHER" id="PTHR11693">
    <property type="entry name" value="ATP SYNTHASE GAMMA CHAIN"/>
    <property type="match status" value="1"/>
</dbReference>
<dbReference type="GO" id="GO:0042777">
    <property type="term" value="P:proton motive force-driven plasma membrane ATP synthesis"/>
    <property type="evidence" value="ECO:0007669"/>
    <property type="project" value="UniProtKB-UniRule"/>
</dbReference>
<keyword evidence="9 10" id="KW-0066">ATP synthesis</keyword>
<reference evidence="11" key="2">
    <citation type="submission" date="2021-04" db="EMBL/GenBank/DDBJ databases">
        <authorList>
            <person name="Gilroy R."/>
        </authorList>
    </citation>
    <scope>NUCLEOTIDE SEQUENCE</scope>
    <source>
        <strain evidence="11">CHK195-6426</strain>
    </source>
</reference>
<evidence type="ECO:0000256" key="3">
    <source>
        <dbReference type="ARBA" id="ARBA00007681"/>
    </source>
</evidence>
<evidence type="ECO:0000256" key="9">
    <source>
        <dbReference type="ARBA" id="ARBA00023310"/>
    </source>
</evidence>
<dbReference type="SUPFAM" id="SSF52943">
    <property type="entry name" value="ATP synthase (F1-ATPase), gamma subunit"/>
    <property type="match status" value="1"/>
</dbReference>
<dbReference type="InterPro" id="IPR000131">
    <property type="entry name" value="ATP_synth_F1_gsu"/>
</dbReference>
<dbReference type="GO" id="GO:0045259">
    <property type="term" value="C:proton-transporting ATP synthase complex"/>
    <property type="evidence" value="ECO:0007669"/>
    <property type="project" value="UniProtKB-KW"/>
</dbReference>
<evidence type="ECO:0000313" key="11">
    <source>
        <dbReference type="EMBL" id="HIW81163.1"/>
    </source>
</evidence>
<dbReference type="Pfam" id="PF00231">
    <property type="entry name" value="ATP-synt"/>
    <property type="match status" value="1"/>
</dbReference>
<evidence type="ECO:0000256" key="5">
    <source>
        <dbReference type="ARBA" id="ARBA00022781"/>
    </source>
</evidence>
<evidence type="ECO:0000256" key="1">
    <source>
        <dbReference type="ARBA" id="ARBA00003456"/>
    </source>
</evidence>
<accession>A0A9D1UBH2</accession>
<protein>
    <recommendedName>
        <fullName evidence="10">ATP synthase gamma chain</fullName>
    </recommendedName>
    <alternativeName>
        <fullName evidence="10">ATP synthase F1 sector gamma subunit</fullName>
    </alternativeName>
    <alternativeName>
        <fullName evidence="10">F-ATPase gamma subunit</fullName>
    </alternativeName>
</protein>
<dbReference type="GO" id="GO:0046933">
    <property type="term" value="F:proton-transporting ATP synthase activity, rotational mechanism"/>
    <property type="evidence" value="ECO:0007669"/>
    <property type="project" value="UniProtKB-UniRule"/>
</dbReference>
<sequence>MANAREIQSRMKSIQDTMKITNAMYLISSTKLRKAKKNLEETEPYFYTLQMMIARILRHLPEMENKYFDERPKKRKEERTKGLIVVTADKGMAGAYNHNVLKLAGQQMEMGGRCKLFVVGELGRQYFAAKGIPVAEQFHYTAQNPTLHRARIISETVLEQFKTEELDEVSLIYTSMKNSITTETQILKLLPMAAEDFADREALKAGIYQEELVMQPSPQAVLNNIIPDCIMGYVYGALVESFCSEQNARMMAMEAANKNAAAMIHDLSIEFNRVRQAMITQEITEVVAGAKAQKKKKKARKEVSCIE</sequence>